<dbReference type="Proteomes" id="UP001314170">
    <property type="component" value="Unassembled WGS sequence"/>
</dbReference>
<sequence length="62" mass="6875">MDQPMIYNNSEKITIPAVLGRAVSPLSFEEGLEVTNQGCMRARPIAILTHNHTNYVVSTTFP</sequence>
<evidence type="ECO:0000313" key="2">
    <source>
        <dbReference type="Proteomes" id="UP001314170"/>
    </source>
</evidence>
<evidence type="ECO:0000313" key="1">
    <source>
        <dbReference type="EMBL" id="CAK7338092.1"/>
    </source>
</evidence>
<gene>
    <name evidence="1" type="ORF">DCAF_LOCUS13134</name>
</gene>
<proteinExistence type="predicted"/>
<comment type="caution">
    <text evidence="1">The sequence shown here is derived from an EMBL/GenBank/DDBJ whole genome shotgun (WGS) entry which is preliminary data.</text>
</comment>
<protein>
    <submittedName>
        <fullName evidence="1">Uncharacterized protein</fullName>
    </submittedName>
</protein>
<accession>A0AAV1RPB3</accession>
<dbReference type="AlphaFoldDB" id="A0AAV1RPB3"/>
<dbReference type="EMBL" id="CAWUPB010001111">
    <property type="protein sequence ID" value="CAK7338092.1"/>
    <property type="molecule type" value="Genomic_DNA"/>
</dbReference>
<keyword evidence="2" id="KW-1185">Reference proteome</keyword>
<name>A0AAV1RPB3_9ROSI</name>
<organism evidence="1 2">
    <name type="scientific">Dovyalis caffra</name>
    <dbReference type="NCBI Taxonomy" id="77055"/>
    <lineage>
        <taxon>Eukaryota</taxon>
        <taxon>Viridiplantae</taxon>
        <taxon>Streptophyta</taxon>
        <taxon>Embryophyta</taxon>
        <taxon>Tracheophyta</taxon>
        <taxon>Spermatophyta</taxon>
        <taxon>Magnoliopsida</taxon>
        <taxon>eudicotyledons</taxon>
        <taxon>Gunneridae</taxon>
        <taxon>Pentapetalae</taxon>
        <taxon>rosids</taxon>
        <taxon>fabids</taxon>
        <taxon>Malpighiales</taxon>
        <taxon>Salicaceae</taxon>
        <taxon>Flacourtieae</taxon>
        <taxon>Dovyalis</taxon>
    </lineage>
</organism>
<reference evidence="1 2" key="1">
    <citation type="submission" date="2024-01" db="EMBL/GenBank/DDBJ databases">
        <authorList>
            <person name="Waweru B."/>
        </authorList>
    </citation>
    <scope>NUCLEOTIDE SEQUENCE [LARGE SCALE GENOMIC DNA]</scope>
</reference>